<reference evidence="3" key="2">
    <citation type="journal article" date="2021" name="PeerJ">
        <title>Extensive microbial diversity within the chicken gut microbiome revealed by metagenomics and culture.</title>
        <authorList>
            <person name="Gilroy R."/>
            <person name="Ravi A."/>
            <person name="Getino M."/>
            <person name="Pursley I."/>
            <person name="Horton D.L."/>
            <person name="Alikhan N.F."/>
            <person name="Baker D."/>
            <person name="Gharbi K."/>
            <person name="Hall N."/>
            <person name="Watson M."/>
            <person name="Adriaenssens E.M."/>
            <person name="Foster-Nyarko E."/>
            <person name="Jarju S."/>
            <person name="Secka A."/>
            <person name="Antonio M."/>
            <person name="Oren A."/>
            <person name="Chaudhuri R.R."/>
            <person name="La Ragione R."/>
            <person name="Hildebrand F."/>
            <person name="Pallen M.J."/>
        </authorList>
    </citation>
    <scope>NUCLEOTIDE SEQUENCE</scope>
    <source>
        <strain evidence="3">1748</strain>
    </source>
</reference>
<sequence>MSVVYNILLDNGEKTVATYSNEKLSCGDKVAVNIPELDDQFAGTVTSLFNVDDEIDTSAYASVVGLLSEADLKRISHLKEEERELVSSVQEIAKSLGLEMSVFQVSLSLTRGHCRVYYTADSRVDYREFVRQFSRVVRSRIDMHQVGARDRARLVGGIGTCGLKLCCASFLNSFDGIGIQMAKNQLLAINIPKLSGQCGKLICCLKYEDGAYSASRPLFPKIGTEVTYEGNLMKVDSINILSSTVHLRSEEKSVTLSLDDFNRVKKGLALNEKKSDIDAELDNLSKAISSTFGSETVLDKKKDINKQQENRNNSKRDNNYYKNQKNNKYRQNKKHHYHNNNNKKGA</sequence>
<proteinExistence type="predicted"/>
<dbReference type="NCBIfam" id="NF041131">
    <property type="entry name" value="RicT_YaaT_fam"/>
    <property type="match status" value="1"/>
</dbReference>
<evidence type="ECO:0000259" key="2">
    <source>
        <dbReference type="PROSITE" id="PS51411"/>
    </source>
</evidence>
<dbReference type="InterPro" id="IPR047767">
    <property type="entry name" value="PSP1-like"/>
</dbReference>
<feature type="region of interest" description="Disordered" evidence="1">
    <location>
        <begin position="306"/>
        <end position="346"/>
    </location>
</feature>
<dbReference type="GO" id="GO:0005737">
    <property type="term" value="C:cytoplasm"/>
    <property type="evidence" value="ECO:0007669"/>
    <property type="project" value="TreeGrafter"/>
</dbReference>
<dbReference type="Proteomes" id="UP000823629">
    <property type="component" value="Unassembled WGS sequence"/>
</dbReference>
<dbReference type="AlphaFoldDB" id="A0A9D9GSD6"/>
<reference evidence="3" key="1">
    <citation type="submission" date="2020-10" db="EMBL/GenBank/DDBJ databases">
        <authorList>
            <person name="Gilroy R."/>
        </authorList>
    </citation>
    <scope>NUCLEOTIDE SEQUENCE</scope>
    <source>
        <strain evidence="3">1748</strain>
    </source>
</reference>
<evidence type="ECO:0000313" key="3">
    <source>
        <dbReference type="EMBL" id="MBO8414010.1"/>
    </source>
</evidence>
<comment type="caution">
    <text evidence="3">The sequence shown here is derived from an EMBL/GenBank/DDBJ whole genome shotgun (WGS) entry which is preliminary data.</text>
</comment>
<feature type="compositionally biased region" description="Basic and acidic residues" evidence="1">
    <location>
        <begin position="306"/>
        <end position="319"/>
    </location>
</feature>
<dbReference type="EMBL" id="JADING010000019">
    <property type="protein sequence ID" value="MBO8414010.1"/>
    <property type="molecule type" value="Genomic_DNA"/>
</dbReference>
<dbReference type="PANTHER" id="PTHR43830">
    <property type="entry name" value="PROTEIN PSP1"/>
    <property type="match status" value="1"/>
</dbReference>
<dbReference type="InterPro" id="IPR007557">
    <property type="entry name" value="PSP1_C"/>
</dbReference>
<evidence type="ECO:0000256" key="1">
    <source>
        <dbReference type="SAM" id="MobiDB-lite"/>
    </source>
</evidence>
<organism evidence="3 4">
    <name type="scientific">Candidatus Scatoplasma merdavium</name>
    <dbReference type="NCBI Taxonomy" id="2840932"/>
    <lineage>
        <taxon>Bacteria</taxon>
        <taxon>Bacillati</taxon>
        <taxon>Bacillota</taxon>
        <taxon>Bacilli</taxon>
        <taxon>Bacillales</taxon>
        <taxon>Candidatus Scatoplasma</taxon>
    </lineage>
</organism>
<accession>A0A9D9GSD6</accession>
<feature type="compositionally biased region" description="Basic residues" evidence="1">
    <location>
        <begin position="325"/>
        <end position="338"/>
    </location>
</feature>
<gene>
    <name evidence="3" type="ORF">IAC78_00800</name>
</gene>
<feature type="domain" description="PSP1 C-terminal" evidence="2">
    <location>
        <begin position="61"/>
        <end position="146"/>
    </location>
</feature>
<dbReference type="PROSITE" id="PS51411">
    <property type="entry name" value="PSP1_C"/>
    <property type="match status" value="1"/>
</dbReference>
<dbReference type="PANTHER" id="PTHR43830:SF3">
    <property type="entry name" value="PROTEIN PSP1"/>
    <property type="match status" value="1"/>
</dbReference>
<dbReference type="Pfam" id="PF04468">
    <property type="entry name" value="PSP1"/>
    <property type="match status" value="1"/>
</dbReference>
<protein>
    <recommendedName>
        <fullName evidence="2">PSP1 C-terminal domain-containing protein</fullName>
    </recommendedName>
</protein>
<name>A0A9D9GSD6_9BACL</name>
<evidence type="ECO:0000313" key="4">
    <source>
        <dbReference type="Proteomes" id="UP000823629"/>
    </source>
</evidence>